<dbReference type="OrthoDB" id="10383500at2759"/>
<feature type="region of interest" description="Disordered" evidence="1">
    <location>
        <begin position="122"/>
        <end position="141"/>
    </location>
</feature>
<name>A0A3D8QDU6_9HELO</name>
<dbReference type="EMBL" id="PDLM01000016">
    <property type="protein sequence ID" value="RDW59604.1"/>
    <property type="molecule type" value="Genomic_DNA"/>
</dbReference>
<organism evidence="2 3">
    <name type="scientific">Coleophoma cylindrospora</name>
    <dbReference type="NCBI Taxonomy" id="1849047"/>
    <lineage>
        <taxon>Eukaryota</taxon>
        <taxon>Fungi</taxon>
        <taxon>Dikarya</taxon>
        <taxon>Ascomycota</taxon>
        <taxon>Pezizomycotina</taxon>
        <taxon>Leotiomycetes</taxon>
        <taxon>Helotiales</taxon>
        <taxon>Dermateaceae</taxon>
        <taxon>Coleophoma</taxon>
    </lineage>
</organism>
<feature type="compositionally biased region" description="Polar residues" evidence="1">
    <location>
        <begin position="301"/>
        <end position="310"/>
    </location>
</feature>
<gene>
    <name evidence="2" type="ORF">BP6252_12691</name>
</gene>
<proteinExistence type="predicted"/>
<accession>A0A3D8QDU6</accession>
<protein>
    <submittedName>
        <fullName evidence="2">Uncharacterized protein</fullName>
    </submittedName>
</protein>
<reference evidence="2 3" key="1">
    <citation type="journal article" date="2018" name="IMA Fungus">
        <title>IMA Genome-F 9: Draft genome sequence of Annulohypoxylon stygium, Aspergillus mulundensis, Berkeleyomyces basicola (syn. Thielaviopsis basicola), Ceratocystis smalleyi, two Cercospora beticola strains, Coleophoma cylindrospora, Fusarium fracticaudum, Phialophora cf. hyalina, and Morchella septimelata.</title>
        <authorList>
            <person name="Wingfield B.D."/>
            <person name="Bills G.F."/>
            <person name="Dong Y."/>
            <person name="Huang W."/>
            <person name="Nel W.J."/>
            <person name="Swalarsk-Parry B.S."/>
            <person name="Vaghefi N."/>
            <person name="Wilken P.M."/>
            <person name="An Z."/>
            <person name="de Beer Z.W."/>
            <person name="De Vos L."/>
            <person name="Chen L."/>
            <person name="Duong T.A."/>
            <person name="Gao Y."/>
            <person name="Hammerbacher A."/>
            <person name="Kikkert J.R."/>
            <person name="Li Y."/>
            <person name="Li H."/>
            <person name="Li K."/>
            <person name="Li Q."/>
            <person name="Liu X."/>
            <person name="Ma X."/>
            <person name="Naidoo K."/>
            <person name="Pethybridge S.J."/>
            <person name="Sun J."/>
            <person name="Steenkamp E.T."/>
            <person name="van der Nest M.A."/>
            <person name="van Wyk S."/>
            <person name="Wingfield M.J."/>
            <person name="Xiong C."/>
            <person name="Yue Q."/>
            <person name="Zhang X."/>
        </authorList>
    </citation>
    <scope>NUCLEOTIDE SEQUENCE [LARGE SCALE GENOMIC DNA]</scope>
    <source>
        <strain evidence="2 3">BP6252</strain>
    </source>
</reference>
<feature type="region of interest" description="Disordered" evidence="1">
    <location>
        <begin position="286"/>
        <end position="316"/>
    </location>
</feature>
<sequence>MPTKQEVRHRDESDILTPRPRRLGLINNYAQRMDQFYLDMEQQREDSLMQLYRMQNQGLRRRAQDGQKLQQFVQVADMMAYSNAGPPSQNIFPSLGPQVSYNHPQVCAMQKMAPVNNYQYLPPQQPYPAPPNQPDQPAYHYPPYNTPSYLSEEPPPYVQAGFTYQEMYSRQGDCTTVGDSISQLSRFKTDQEIKKYYPPYLQPSLAFQQTPNFYPPPAPQFHPAFQSPPVSYPPALNPRPGYGVQVRNPQQQWDNSMVDYANPLHFTTPAVATEQQPPIVLAPPRERQAEPAKPQPGAQAITDSPQSPINLVSPEPQPAQIRQESTIRVQLPEASVQSLALQTEQVLTPDLTAAGVELGPWNPESDSKDFEAFLKSMDLPTFEEYLLPQLTEENEKMPWPEGREPEV</sequence>
<feature type="compositionally biased region" description="Pro residues" evidence="1">
    <location>
        <begin position="123"/>
        <end position="134"/>
    </location>
</feature>
<evidence type="ECO:0000313" key="2">
    <source>
        <dbReference type="EMBL" id="RDW59604.1"/>
    </source>
</evidence>
<dbReference type="AlphaFoldDB" id="A0A3D8QDU6"/>
<keyword evidence="3" id="KW-1185">Reference proteome</keyword>
<dbReference type="Proteomes" id="UP000256645">
    <property type="component" value="Unassembled WGS sequence"/>
</dbReference>
<evidence type="ECO:0000313" key="3">
    <source>
        <dbReference type="Proteomes" id="UP000256645"/>
    </source>
</evidence>
<evidence type="ECO:0000256" key="1">
    <source>
        <dbReference type="SAM" id="MobiDB-lite"/>
    </source>
</evidence>
<comment type="caution">
    <text evidence="2">The sequence shown here is derived from an EMBL/GenBank/DDBJ whole genome shotgun (WGS) entry which is preliminary data.</text>
</comment>